<name>A0A512C1F8_9HYPH</name>
<dbReference type="AlphaFoldDB" id="A0A512C1F8"/>
<comment type="caution">
    <text evidence="1">The sequence shown here is derived from an EMBL/GenBank/DDBJ whole genome shotgun (WGS) entry which is preliminary data.</text>
</comment>
<keyword evidence="2" id="KW-1185">Reference proteome</keyword>
<evidence type="ECO:0000313" key="2">
    <source>
        <dbReference type="Proteomes" id="UP000321085"/>
    </source>
</evidence>
<evidence type="ECO:0000313" key="1">
    <source>
        <dbReference type="EMBL" id="GEO18033.1"/>
    </source>
</evidence>
<organism evidence="1 2">
    <name type="scientific">Microvirga aerophila</name>
    <dbReference type="NCBI Taxonomy" id="670291"/>
    <lineage>
        <taxon>Bacteria</taxon>
        <taxon>Pseudomonadati</taxon>
        <taxon>Pseudomonadota</taxon>
        <taxon>Alphaproteobacteria</taxon>
        <taxon>Hyphomicrobiales</taxon>
        <taxon>Methylobacteriaceae</taxon>
        <taxon>Microvirga</taxon>
    </lineage>
</organism>
<sequence>MSQERQAQWTHRLEHLHALRERLTAANHYDRAYEAYLIIQHVYDRWADEMFCSHR</sequence>
<gene>
    <name evidence="1" type="ORF">MAE02_57290</name>
</gene>
<dbReference type="EMBL" id="BJYU01000146">
    <property type="protein sequence ID" value="GEO18033.1"/>
    <property type="molecule type" value="Genomic_DNA"/>
</dbReference>
<reference evidence="1 2" key="1">
    <citation type="submission" date="2019-07" db="EMBL/GenBank/DDBJ databases">
        <title>Whole genome shotgun sequence of Microvirga aerophila NBRC 106136.</title>
        <authorList>
            <person name="Hosoyama A."/>
            <person name="Uohara A."/>
            <person name="Ohji S."/>
            <person name="Ichikawa N."/>
        </authorList>
    </citation>
    <scope>NUCLEOTIDE SEQUENCE [LARGE SCALE GENOMIC DNA]</scope>
    <source>
        <strain evidence="1 2">NBRC 106136</strain>
    </source>
</reference>
<accession>A0A512C1F8</accession>
<proteinExistence type="predicted"/>
<protein>
    <submittedName>
        <fullName evidence="1">Uncharacterized protein</fullName>
    </submittedName>
</protein>
<dbReference type="Proteomes" id="UP000321085">
    <property type="component" value="Unassembled WGS sequence"/>
</dbReference>